<dbReference type="Gene3D" id="2.30.130.10">
    <property type="entry name" value="PUA domain"/>
    <property type="match status" value="1"/>
</dbReference>
<keyword evidence="2" id="KW-1185">Reference proteome</keyword>
<dbReference type="STRING" id="84645.A0A498MSZ4"/>
<dbReference type="CDD" id="cd21150">
    <property type="entry name" value="PUA_NSun6-like"/>
    <property type="match status" value="1"/>
</dbReference>
<dbReference type="GO" id="GO:0032259">
    <property type="term" value="P:methylation"/>
    <property type="evidence" value="ECO:0007669"/>
    <property type="project" value="UniProtKB-KW"/>
</dbReference>
<dbReference type="InterPro" id="IPR015947">
    <property type="entry name" value="PUA-like_sf"/>
</dbReference>
<dbReference type="GO" id="GO:0008168">
    <property type="term" value="F:methyltransferase activity"/>
    <property type="evidence" value="ECO:0007669"/>
    <property type="project" value="UniProtKB-KW"/>
</dbReference>
<dbReference type="Proteomes" id="UP000290572">
    <property type="component" value="Unassembled WGS sequence"/>
</dbReference>
<organism evidence="1 2">
    <name type="scientific">Labeo rohita</name>
    <name type="common">Indian major carp</name>
    <name type="synonym">Cyprinus rohita</name>
    <dbReference type="NCBI Taxonomy" id="84645"/>
    <lineage>
        <taxon>Eukaryota</taxon>
        <taxon>Metazoa</taxon>
        <taxon>Chordata</taxon>
        <taxon>Craniata</taxon>
        <taxon>Vertebrata</taxon>
        <taxon>Euteleostomi</taxon>
        <taxon>Actinopterygii</taxon>
        <taxon>Neopterygii</taxon>
        <taxon>Teleostei</taxon>
        <taxon>Ostariophysi</taxon>
        <taxon>Cypriniformes</taxon>
        <taxon>Cyprinidae</taxon>
        <taxon>Labeoninae</taxon>
        <taxon>Labeonini</taxon>
        <taxon>Labeo</taxon>
    </lineage>
</organism>
<keyword evidence="1" id="KW-0489">Methyltransferase</keyword>
<gene>
    <name evidence="1" type="ORF">ROHU_022619</name>
</gene>
<evidence type="ECO:0000313" key="2">
    <source>
        <dbReference type="Proteomes" id="UP000290572"/>
    </source>
</evidence>
<dbReference type="GO" id="GO:0003723">
    <property type="term" value="F:RNA binding"/>
    <property type="evidence" value="ECO:0007669"/>
    <property type="project" value="InterPro"/>
</dbReference>
<sequence>MSVFPQLSMNPEVREHLRNVYTNNELVCESGGDEADLVFEALLSCLSHPPLFTCLRASTHLHPLQDIQHRLEQHLAQQEQSPSVYTHPQLPDVLLLPVHGPRPVDALASEVIVGAQCGNAVLRGAHVFTPGILSTPKCEQHTHARHYMKVGDVVSVFSDVEGKCTRGAKEFKGKKVFLGNGISEVDRSEIFSSDGPGKGVAIRMTEPLYQSPSFDGVLTDQLFLQGTVVALEKVRSKMEKIIQNANVLKLNCIKAYCCNSINAVSSDPTQCSAGEPP</sequence>
<protein>
    <submittedName>
        <fullName evidence="1">Methyltransferase NSUN6 isoform X1</fullName>
    </submittedName>
</protein>
<dbReference type="AlphaFoldDB" id="A0A498MSZ4"/>
<name>A0A498MSZ4_LABRO</name>
<keyword evidence="1" id="KW-0808">Transferase</keyword>
<dbReference type="InterPro" id="IPR036974">
    <property type="entry name" value="PUA_sf"/>
</dbReference>
<proteinExistence type="predicted"/>
<evidence type="ECO:0000313" key="1">
    <source>
        <dbReference type="EMBL" id="RXN23791.1"/>
    </source>
</evidence>
<reference evidence="1 2" key="1">
    <citation type="submission" date="2018-03" db="EMBL/GenBank/DDBJ databases">
        <title>Draft genome sequence of Rohu Carp (Labeo rohita).</title>
        <authorList>
            <person name="Das P."/>
            <person name="Kushwaha B."/>
            <person name="Joshi C.G."/>
            <person name="Kumar D."/>
            <person name="Nagpure N.S."/>
            <person name="Sahoo L."/>
            <person name="Das S.P."/>
            <person name="Bit A."/>
            <person name="Patnaik S."/>
            <person name="Meher P.K."/>
            <person name="Jayasankar P."/>
            <person name="Koringa P.G."/>
            <person name="Patel N.V."/>
            <person name="Hinsu A.T."/>
            <person name="Kumar R."/>
            <person name="Pandey M."/>
            <person name="Agarwal S."/>
            <person name="Srivastava S."/>
            <person name="Singh M."/>
            <person name="Iquebal M.A."/>
            <person name="Jaiswal S."/>
            <person name="Angadi U.B."/>
            <person name="Kumar N."/>
            <person name="Raza M."/>
            <person name="Shah T.M."/>
            <person name="Rai A."/>
            <person name="Jena J.K."/>
        </authorList>
    </citation>
    <scope>NUCLEOTIDE SEQUENCE [LARGE SCALE GENOMIC DNA]</scope>
    <source>
        <strain evidence="1">DASCIFA01</strain>
        <tissue evidence="1">Testis</tissue>
    </source>
</reference>
<dbReference type="PROSITE" id="PS50890">
    <property type="entry name" value="PUA"/>
    <property type="match status" value="1"/>
</dbReference>
<accession>A0A498MSZ4</accession>
<dbReference type="SUPFAM" id="SSF88697">
    <property type="entry name" value="PUA domain-like"/>
    <property type="match status" value="1"/>
</dbReference>
<comment type="caution">
    <text evidence="1">The sequence shown here is derived from an EMBL/GenBank/DDBJ whole genome shotgun (WGS) entry which is preliminary data.</text>
</comment>
<dbReference type="EMBL" id="QBIY01012558">
    <property type="protein sequence ID" value="RXN23791.1"/>
    <property type="molecule type" value="Genomic_DNA"/>
</dbReference>